<reference evidence="2" key="1">
    <citation type="submission" date="2016-10" db="EMBL/GenBank/DDBJ databases">
        <authorList>
            <person name="Varghese N."/>
            <person name="Submissions S."/>
        </authorList>
    </citation>
    <scope>NUCLEOTIDE SEQUENCE [LARGE SCALE GENOMIC DNA]</scope>
    <source>
        <strain evidence="2">CGMCC 4.3516</strain>
    </source>
</reference>
<protein>
    <recommendedName>
        <fullName evidence="3">Histidine phosphatase family protein</fullName>
    </recommendedName>
</protein>
<dbReference type="SUPFAM" id="SSF53254">
    <property type="entry name" value="Phosphoglycerate mutase-like"/>
    <property type="match status" value="1"/>
</dbReference>
<dbReference type="AlphaFoldDB" id="A0A1G7C5I2"/>
<dbReference type="STRING" id="58114.SAMN05216270_118119"/>
<organism evidence="1 2">
    <name type="scientific">Glycomyces harbinensis</name>
    <dbReference type="NCBI Taxonomy" id="58114"/>
    <lineage>
        <taxon>Bacteria</taxon>
        <taxon>Bacillati</taxon>
        <taxon>Actinomycetota</taxon>
        <taxon>Actinomycetes</taxon>
        <taxon>Glycomycetales</taxon>
        <taxon>Glycomycetaceae</taxon>
        <taxon>Glycomyces</taxon>
    </lineage>
</organism>
<proteinExistence type="predicted"/>
<dbReference type="InterPro" id="IPR029033">
    <property type="entry name" value="His_PPase_superfam"/>
</dbReference>
<dbReference type="Proteomes" id="UP000198949">
    <property type="component" value="Unassembled WGS sequence"/>
</dbReference>
<dbReference type="Gene3D" id="3.40.50.1240">
    <property type="entry name" value="Phosphoglycerate mutase-like"/>
    <property type="match status" value="1"/>
</dbReference>
<evidence type="ECO:0000313" key="2">
    <source>
        <dbReference type="Proteomes" id="UP000198949"/>
    </source>
</evidence>
<gene>
    <name evidence="1" type="ORF">SAMN05216270_118119</name>
</gene>
<keyword evidence="2" id="KW-1185">Reference proteome</keyword>
<evidence type="ECO:0008006" key="3">
    <source>
        <dbReference type="Google" id="ProtNLM"/>
    </source>
</evidence>
<evidence type="ECO:0000313" key="1">
    <source>
        <dbReference type="EMBL" id="SDE33695.1"/>
    </source>
</evidence>
<name>A0A1G7C5I2_9ACTN</name>
<dbReference type="EMBL" id="FNAD01000018">
    <property type="protein sequence ID" value="SDE33695.1"/>
    <property type="molecule type" value="Genomic_DNA"/>
</dbReference>
<accession>A0A1G7C5I2</accession>
<sequence>MPMLEIRRHSKRNGDEAVHLSQEGVELARWSGTLMGPFEVVATSVAPRARETAIAMGFAVTTELPTLHNVNAFLQESQAASHDVGAPFTRLARLVGRRGSAVSDYSHALGRQWGELMSPLGPGDAGLVIGHGGHIECGLVALFPEAEHDEWGALFGYMEGARLHYDTAARRFHDIEFVRS</sequence>